<evidence type="ECO:0000313" key="5">
    <source>
        <dbReference type="Proteomes" id="UP000265703"/>
    </source>
</evidence>
<protein>
    <submittedName>
        <fullName evidence="4">Kinase-like domain-containing protein</fullName>
    </submittedName>
</protein>
<keyword evidence="2" id="KW-0067">ATP-binding</keyword>
<dbReference type="Gene3D" id="1.10.510.10">
    <property type="entry name" value="Transferase(Phosphotransferase) domain 1"/>
    <property type="match status" value="1"/>
</dbReference>
<organism evidence="4 5">
    <name type="scientific">Glomus cerebriforme</name>
    <dbReference type="NCBI Taxonomy" id="658196"/>
    <lineage>
        <taxon>Eukaryota</taxon>
        <taxon>Fungi</taxon>
        <taxon>Fungi incertae sedis</taxon>
        <taxon>Mucoromycota</taxon>
        <taxon>Glomeromycotina</taxon>
        <taxon>Glomeromycetes</taxon>
        <taxon>Glomerales</taxon>
        <taxon>Glomeraceae</taxon>
        <taxon>Glomus</taxon>
    </lineage>
</organism>
<keyword evidence="1" id="KW-0547">Nucleotide-binding</keyword>
<keyword evidence="5" id="KW-1185">Reference proteome</keyword>
<dbReference type="PROSITE" id="PS50011">
    <property type="entry name" value="PROTEIN_KINASE_DOM"/>
    <property type="match status" value="1"/>
</dbReference>
<feature type="domain" description="Protein kinase" evidence="3">
    <location>
        <begin position="1"/>
        <end position="214"/>
    </location>
</feature>
<dbReference type="AlphaFoldDB" id="A0A397SWE1"/>
<keyword evidence="4" id="KW-0418">Kinase</keyword>
<dbReference type="EMBL" id="QKYT01000268">
    <property type="protein sequence ID" value="RIA88335.1"/>
    <property type="molecule type" value="Genomic_DNA"/>
</dbReference>
<dbReference type="Proteomes" id="UP000265703">
    <property type="component" value="Unassembled WGS sequence"/>
</dbReference>
<dbReference type="PANTHER" id="PTHR44329:SF298">
    <property type="entry name" value="MIXED LINEAGE KINASE DOMAIN-LIKE PROTEIN"/>
    <property type="match status" value="1"/>
</dbReference>
<dbReference type="InterPro" id="IPR000719">
    <property type="entry name" value="Prot_kinase_dom"/>
</dbReference>
<dbReference type="PANTHER" id="PTHR44329">
    <property type="entry name" value="SERINE/THREONINE-PROTEIN KINASE TNNI3K-RELATED"/>
    <property type="match status" value="1"/>
</dbReference>
<gene>
    <name evidence="4" type="ORF">C1645_877465</name>
</gene>
<dbReference type="GO" id="GO:0005524">
    <property type="term" value="F:ATP binding"/>
    <property type="evidence" value="ECO:0007669"/>
    <property type="project" value="UniProtKB-KW"/>
</dbReference>
<evidence type="ECO:0000256" key="1">
    <source>
        <dbReference type="ARBA" id="ARBA00022741"/>
    </source>
</evidence>
<proteinExistence type="predicted"/>
<sequence length="257" mass="30107">MMSTNEWINMKIKNGDIKYFEYNEFVNVEEVDKGAFGTLKSLNQISFYPNLNRFFGITKDPLSNNYIIVLEYANQEIIHRDLHAKNILVHNNRLLIADFGLSKQAIEITSDSTAECGMPAYVEPQCYKNDKYVKDKRSDIYSLGVLLWEITSGYPPFLKFASYAVIIKIFKDIREKPIFNSYSARSAELYQKCWDKNPNLRPPINYVFEILKIINLQFNTSVEKMLTKKEVNIIDLDAKESILFYINKREMKKLLFQ</sequence>
<evidence type="ECO:0000313" key="4">
    <source>
        <dbReference type="EMBL" id="RIA88335.1"/>
    </source>
</evidence>
<dbReference type="SUPFAM" id="SSF56112">
    <property type="entry name" value="Protein kinase-like (PK-like)"/>
    <property type="match status" value="1"/>
</dbReference>
<name>A0A397SWE1_9GLOM</name>
<reference evidence="4 5" key="1">
    <citation type="submission" date="2018-06" db="EMBL/GenBank/DDBJ databases">
        <title>Comparative genomics reveals the genomic features of Rhizophagus irregularis, R. cerebriforme, R. diaphanum and Gigaspora rosea, and their symbiotic lifestyle signature.</title>
        <authorList>
            <person name="Morin E."/>
            <person name="San Clemente H."/>
            <person name="Chen E.C.H."/>
            <person name="De La Providencia I."/>
            <person name="Hainaut M."/>
            <person name="Kuo A."/>
            <person name="Kohler A."/>
            <person name="Murat C."/>
            <person name="Tang N."/>
            <person name="Roy S."/>
            <person name="Loubradou J."/>
            <person name="Henrissat B."/>
            <person name="Grigoriev I.V."/>
            <person name="Corradi N."/>
            <person name="Roux C."/>
            <person name="Martin F.M."/>
        </authorList>
    </citation>
    <scope>NUCLEOTIDE SEQUENCE [LARGE SCALE GENOMIC DNA]</scope>
    <source>
        <strain evidence="4 5">DAOM 227022</strain>
    </source>
</reference>
<dbReference type="InterPro" id="IPR011009">
    <property type="entry name" value="Kinase-like_dom_sf"/>
</dbReference>
<keyword evidence="4" id="KW-0808">Transferase</keyword>
<accession>A0A397SWE1</accession>
<dbReference type="GO" id="GO:0004674">
    <property type="term" value="F:protein serine/threonine kinase activity"/>
    <property type="evidence" value="ECO:0007669"/>
    <property type="project" value="TreeGrafter"/>
</dbReference>
<evidence type="ECO:0000256" key="2">
    <source>
        <dbReference type="ARBA" id="ARBA00022840"/>
    </source>
</evidence>
<comment type="caution">
    <text evidence="4">The sequence shown here is derived from an EMBL/GenBank/DDBJ whole genome shotgun (WGS) entry which is preliminary data.</text>
</comment>
<dbReference type="Pfam" id="PF07714">
    <property type="entry name" value="PK_Tyr_Ser-Thr"/>
    <property type="match status" value="1"/>
</dbReference>
<dbReference type="OrthoDB" id="2449011at2759"/>
<dbReference type="InterPro" id="IPR001245">
    <property type="entry name" value="Ser-Thr/Tyr_kinase_cat_dom"/>
</dbReference>
<evidence type="ECO:0000259" key="3">
    <source>
        <dbReference type="PROSITE" id="PS50011"/>
    </source>
</evidence>
<dbReference type="InterPro" id="IPR051681">
    <property type="entry name" value="Ser/Thr_Kinases-Pseudokinases"/>
</dbReference>